<dbReference type="PROSITE" id="PS00893">
    <property type="entry name" value="NUDIX_BOX"/>
    <property type="match status" value="1"/>
</dbReference>
<keyword evidence="4" id="KW-1185">Reference proteome</keyword>
<dbReference type="InterPro" id="IPR000086">
    <property type="entry name" value="NUDIX_hydrolase_dom"/>
</dbReference>
<dbReference type="GO" id="GO:0019693">
    <property type="term" value="P:ribose phosphate metabolic process"/>
    <property type="evidence" value="ECO:0007669"/>
    <property type="project" value="TreeGrafter"/>
</dbReference>
<evidence type="ECO:0000313" key="4">
    <source>
        <dbReference type="Proteomes" id="UP000005222"/>
    </source>
</evidence>
<gene>
    <name evidence="3" type="primary">Piso0_001967</name>
    <name evidence="3" type="ORF">GNLVRS01_PISO0J01791g</name>
</gene>
<dbReference type="OMA" id="KWEMVQR"/>
<name>G8YBB9_PICSO</name>
<feature type="domain" description="Nudix hydrolase" evidence="2">
    <location>
        <begin position="92"/>
        <end position="237"/>
    </location>
</feature>
<dbReference type="PANTHER" id="PTHR11839:SF26">
    <property type="entry name" value="ADP-RIBOSE DIPHOSPHATASE"/>
    <property type="match status" value="1"/>
</dbReference>
<dbReference type="FunCoup" id="G8YBB9">
    <property type="interactions" value="1088"/>
</dbReference>
<reference evidence="3 4" key="1">
    <citation type="journal article" date="2012" name="G3 (Bethesda)">
        <title>Pichia sorbitophila, an interspecies yeast hybrid reveals early steps of genome resolution following polyploidization.</title>
        <authorList>
            <person name="Leh Louis V."/>
            <person name="Despons L."/>
            <person name="Friedrich A."/>
            <person name="Martin T."/>
            <person name="Durrens P."/>
            <person name="Casaregola S."/>
            <person name="Neuveglise C."/>
            <person name="Fairhead C."/>
            <person name="Marck C."/>
            <person name="Cruz J.A."/>
            <person name="Straub M.L."/>
            <person name="Kugler V."/>
            <person name="Sacerdot C."/>
            <person name="Uzunov Z."/>
            <person name="Thierry A."/>
            <person name="Weiss S."/>
            <person name="Bleykasten C."/>
            <person name="De Montigny J."/>
            <person name="Jacques N."/>
            <person name="Jung P."/>
            <person name="Lemaire M."/>
            <person name="Mallet S."/>
            <person name="Morel G."/>
            <person name="Richard G.F."/>
            <person name="Sarkar A."/>
            <person name="Savel G."/>
            <person name="Schacherer J."/>
            <person name="Seret M.L."/>
            <person name="Talla E."/>
            <person name="Samson G."/>
            <person name="Jubin C."/>
            <person name="Poulain J."/>
            <person name="Vacherie B."/>
            <person name="Barbe V."/>
            <person name="Pelletier E."/>
            <person name="Sherman D.J."/>
            <person name="Westhof E."/>
            <person name="Weissenbach J."/>
            <person name="Baret P.V."/>
            <person name="Wincker P."/>
            <person name="Gaillardin C."/>
            <person name="Dujon B."/>
            <person name="Souciet J.L."/>
        </authorList>
    </citation>
    <scope>NUCLEOTIDE SEQUENCE [LARGE SCALE GENOMIC DNA]</scope>
    <source>
        <strain evidence="4">ATCC MYA-4447 / BCRC 22081 / CBS 7064 / NBRC 10061 / NRRL Y-12695</strain>
    </source>
</reference>
<sequence>MLTFSRNRLAVRFPTGKSPKVHLPCKSISANYIAKTKMSTKAGESPYKAKLISVEDLRQGKWIQTKKINYTDPRGQDRVWEMAVRTTRTDTTNIDAVSIAAILNHPDKDREIVLTKQFRPPVGNVVIELPAGLIDPKESVESTAIRELIEETGYHGSFKWSTDAFVDLVNDPGLTNANMSLAFVDVDLTDPKNISPKAQLEDGEFIDTFTVSLKNLLSELNRICKEEGCTVDARLYHFAAGLTYGKDLF</sequence>
<dbReference type="Gene3D" id="3.90.79.10">
    <property type="entry name" value="Nucleoside Triphosphate Pyrophosphohydrolase"/>
    <property type="match status" value="1"/>
</dbReference>
<dbReference type="Proteomes" id="UP000005222">
    <property type="component" value="Chromosome J"/>
</dbReference>
<dbReference type="FunFam" id="3.90.79.10:FF:000016">
    <property type="entry name" value="ADP-sugar pyrophosphatase isoform X1"/>
    <property type="match status" value="1"/>
</dbReference>
<organism evidence="3 4">
    <name type="scientific">Pichia sorbitophila (strain ATCC MYA-4447 / BCRC 22081 / CBS 7064 / NBRC 10061 / NRRL Y-12695)</name>
    <name type="common">Hybrid yeast</name>
    <dbReference type="NCBI Taxonomy" id="559304"/>
    <lineage>
        <taxon>Eukaryota</taxon>
        <taxon>Fungi</taxon>
        <taxon>Dikarya</taxon>
        <taxon>Ascomycota</taxon>
        <taxon>Saccharomycotina</taxon>
        <taxon>Pichiomycetes</taxon>
        <taxon>Debaryomycetaceae</taxon>
        <taxon>Millerozyma</taxon>
    </lineage>
</organism>
<evidence type="ECO:0000313" key="3">
    <source>
        <dbReference type="EMBL" id="CCE82250.1"/>
    </source>
</evidence>
<dbReference type="AlphaFoldDB" id="G8YBB9"/>
<protein>
    <submittedName>
        <fullName evidence="3">Piso0_001967 protein</fullName>
    </submittedName>
</protein>
<dbReference type="GO" id="GO:0005634">
    <property type="term" value="C:nucleus"/>
    <property type="evidence" value="ECO:0007669"/>
    <property type="project" value="TreeGrafter"/>
</dbReference>
<dbReference type="PANTHER" id="PTHR11839">
    <property type="entry name" value="UDP/ADP-SUGAR PYROPHOSPHATASE"/>
    <property type="match status" value="1"/>
</dbReference>
<dbReference type="InterPro" id="IPR015797">
    <property type="entry name" value="NUDIX_hydrolase-like_dom_sf"/>
</dbReference>
<dbReference type="eggNOG" id="KOG3041">
    <property type="taxonomic scope" value="Eukaryota"/>
</dbReference>
<evidence type="ECO:0000256" key="1">
    <source>
        <dbReference type="ARBA" id="ARBA00022801"/>
    </source>
</evidence>
<dbReference type="PROSITE" id="PS51462">
    <property type="entry name" value="NUDIX"/>
    <property type="match status" value="1"/>
</dbReference>
<dbReference type="GO" id="GO:0006753">
    <property type="term" value="P:nucleoside phosphate metabolic process"/>
    <property type="evidence" value="ECO:0007669"/>
    <property type="project" value="TreeGrafter"/>
</dbReference>
<dbReference type="CDD" id="cd18888">
    <property type="entry name" value="NUDIX_ADPRase_Nudt5"/>
    <property type="match status" value="1"/>
</dbReference>
<dbReference type="GO" id="GO:0047631">
    <property type="term" value="F:ADP-ribose diphosphatase activity"/>
    <property type="evidence" value="ECO:0007669"/>
    <property type="project" value="TreeGrafter"/>
</dbReference>
<evidence type="ECO:0000259" key="2">
    <source>
        <dbReference type="PROSITE" id="PS51462"/>
    </source>
</evidence>
<dbReference type="OrthoDB" id="10249920at2759"/>
<dbReference type="InterPro" id="IPR020084">
    <property type="entry name" value="NUDIX_hydrolase_CS"/>
</dbReference>
<keyword evidence="1" id="KW-0378">Hydrolase</keyword>
<dbReference type="STRING" id="559304.G8YBB9"/>
<dbReference type="Pfam" id="PF00293">
    <property type="entry name" value="NUDIX"/>
    <property type="match status" value="1"/>
</dbReference>
<accession>G8YBB9</accession>
<dbReference type="SUPFAM" id="SSF55811">
    <property type="entry name" value="Nudix"/>
    <property type="match status" value="1"/>
</dbReference>
<proteinExistence type="predicted"/>
<dbReference type="EMBL" id="FO082050">
    <property type="protein sequence ID" value="CCE82250.1"/>
    <property type="molecule type" value="Genomic_DNA"/>
</dbReference>
<dbReference type="HOGENOM" id="CLU_062658_0_2_1"/>
<dbReference type="InParanoid" id="G8YBB9"/>